<dbReference type="OMA" id="SAYHTWG"/>
<accession>A0A7J6RLH8</accession>
<evidence type="ECO:0000313" key="5">
    <source>
        <dbReference type="Proteomes" id="UP000574390"/>
    </source>
</evidence>
<dbReference type="EMBL" id="JABANM010021190">
    <property type="protein sequence ID" value="KAF4721614.1"/>
    <property type="molecule type" value="Genomic_DNA"/>
</dbReference>
<sequence>MPFCLRAVKRVPRFKPNRATTSHIPQASDVVSSSSREPQQMLLPPPSELTTTDEELSSEILLRDPTLKGIIESTRGKIEAIQLFSASMLKNPFNTADSLSKIREAALRQDPMRTYLQVTALERSLSASSNLDSQWGGQLIRRTLHQELNAVYAHVHGKYPDDPAAAVSVVSREEMVEIIDHVCNEYNESGVAGEWIHSVDKAIPPDIDDWLLFDDRTKYNEKAVYHRVYRSPTCMRVIGPPNNDDLPATMRLGVPAKAFLELMTFRSGPLRNGAHMEPWMRFLPGKVFELVRNHVTRFWRQYTDYRKKRVKIHITAMRKELPHFLAIVNIKLWSLALVQELEKAQLRQRKIDSSGSQAAYASLVQHSGAELIPEALVIEAFDLHDYNTLQVASSRDGKGPPDFKKLRIAEPSKRWVLENIATRRIPAEGDNDEYLLPYLVDWDTAKLGSRRRPLPNRPMKGWLHSLGDVSSYAITYEFIAALADYCRQHRSNVLVVGPDSTRLSYFLTEYISCRAPESAVKVIALEVVQEDTTNRTHQPWARSTEGAMQADEPVTSFPRHLEYRPSVCSYTGRLKWPLPIRATLNDVYNHFNPQTAIVTSLSDGSDALTPQLRTLGCLKRYIVLGGRSSGSAYHTWGILPLGCPEKRVSPVRYDGWEIAGDLGRVTRHMLHPYMVRDQAGAVDPGLLWAISSAATLFRRRHH</sequence>
<feature type="region of interest" description="Disordered" evidence="1">
    <location>
        <begin position="16"/>
        <end position="52"/>
    </location>
</feature>
<evidence type="ECO:0000313" key="2">
    <source>
        <dbReference type="EMBL" id="KAF4715476.1"/>
    </source>
</evidence>
<dbReference type="Proteomes" id="UP000553632">
    <property type="component" value="Unassembled WGS sequence"/>
</dbReference>
<dbReference type="AlphaFoldDB" id="A0A7J6RLH8"/>
<name>A0A7J6RLH8_PEROL</name>
<comment type="caution">
    <text evidence="3">The sequence shown here is derived from an EMBL/GenBank/DDBJ whole genome shotgun (WGS) entry which is preliminary data.</text>
</comment>
<dbReference type="EMBL" id="JABANO010028248">
    <property type="protein sequence ID" value="KAF4715476.1"/>
    <property type="molecule type" value="Genomic_DNA"/>
</dbReference>
<organism evidence="3 5">
    <name type="scientific">Perkinsus olseni</name>
    <name type="common">Perkinsus atlanticus</name>
    <dbReference type="NCBI Taxonomy" id="32597"/>
    <lineage>
        <taxon>Eukaryota</taxon>
        <taxon>Sar</taxon>
        <taxon>Alveolata</taxon>
        <taxon>Perkinsozoa</taxon>
        <taxon>Perkinsea</taxon>
        <taxon>Perkinsida</taxon>
        <taxon>Perkinsidae</taxon>
        <taxon>Perkinsus</taxon>
    </lineage>
</organism>
<dbReference type="Proteomes" id="UP000574390">
    <property type="component" value="Unassembled WGS sequence"/>
</dbReference>
<evidence type="ECO:0000256" key="1">
    <source>
        <dbReference type="SAM" id="MobiDB-lite"/>
    </source>
</evidence>
<proteinExistence type="predicted"/>
<gene>
    <name evidence="3" type="ORF">FOZ62_003970</name>
    <name evidence="2" type="ORF">FOZ63_003506</name>
</gene>
<feature type="compositionally biased region" description="Polar residues" evidence="1">
    <location>
        <begin position="18"/>
        <end position="38"/>
    </location>
</feature>
<protein>
    <submittedName>
        <fullName evidence="3">Uncharacterized protein</fullName>
    </submittedName>
</protein>
<reference evidence="4 5" key="1">
    <citation type="submission" date="2020-04" db="EMBL/GenBank/DDBJ databases">
        <title>Perkinsus olseni comparative genomics.</title>
        <authorList>
            <person name="Bogema D.R."/>
        </authorList>
    </citation>
    <scope>NUCLEOTIDE SEQUENCE [LARGE SCALE GENOMIC DNA]</scope>
    <source>
        <strain evidence="3">ATCC PRA-205</strain>
        <strain evidence="2 4">ATCC PRA-207</strain>
    </source>
</reference>
<evidence type="ECO:0000313" key="3">
    <source>
        <dbReference type="EMBL" id="KAF4721614.1"/>
    </source>
</evidence>
<evidence type="ECO:0000313" key="4">
    <source>
        <dbReference type="Proteomes" id="UP000553632"/>
    </source>
</evidence>
<keyword evidence="4" id="KW-1185">Reference proteome</keyword>